<evidence type="ECO:0000256" key="2">
    <source>
        <dbReference type="SAM" id="SignalP"/>
    </source>
</evidence>
<feature type="region of interest" description="Disordered" evidence="1">
    <location>
        <begin position="236"/>
        <end position="276"/>
    </location>
</feature>
<evidence type="ECO:0000313" key="3">
    <source>
        <dbReference type="EMBL" id="TWA76871.1"/>
    </source>
</evidence>
<dbReference type="Proteomes" id="UP000318529">
    <property type="component" value="Unassembled WGS sequence"/>
</dbReference>
<comment type="caution">
    <text evidence="3">The sequence shown here is derived from an EMBL/GenBank/DDBJ whole genome shotgun (WGS) entry which is preliminary data.</text>
</comment>
<reference evidence="3 4" key="1">
    <citation type="submission" date="2019-06" db="EMBL/GenBank/DDBJ databases">
        <title>Genomic Encyclopedia of Type Strains, Phase IV (KMG-V): Genome sequencing to study the core and pangenomes of soil and plant-associated prokaryotes.</title>
        <authorList>
            <person name="Whitman W."/>
        </authorList>
    </citation>
    <scope>NUCLEOTIDE SEQUENCE [LARGE SCALE GENOMIC DNA]</scope>
    <source>
        <strain evidence="3 4">BR 11650</strain>
    </source>
</reference>
<keyword evidence="2" id="KW-0732">Signal</keyword>
<feature type="compositionally biased region" description="Basic and acidic residues" evidence="1">
    <location>
        <begin position="253"/>
        <end position="266"/>
    </location>
</feature>
<dbReference type="RefSeq" id="WP_145689790.1">
    <property type="nucleotide sequence ID" value="NZ_VITH01000017.1"/>
</dbReference>
<evidence type="ECO:0000256" key="1">
    <source>
        <dbReference type="SAM" id="MobiDB-lite"/>
    </source>
</evidence>
<organism evidence="3 4">
    <name type="scientific">Azospirillum brasilense</name>
    <dbReference type="NCBI Taxonomy" id="192"/>
    <lineage>
        <taxon>Bacteria</taxon>
        <taxon>Pseudomonadati</taxon>
        <taxon>Pseudomonadota</taxon>
        <taxon>Alphaproteobacteria</taxon>
        <taxon>Rhodospirillales</taxon>
        <taxon>Azospirillaceae</taxon>
        <taxon>Azospirillum</taxon>
    </lineage>
</organism>
<dbReference type="EMBL" id="VITH01000017">
    <property type="protein sequence ID" value="TWA76871.1"/>
    <property type="molecule type" value="Genomic_DNA"/>
</dbReference>
<evidence type="ECO:0000313" key="4">
    <source>
        <dbReference type="Proteomes" id="UP000318529"/>
    </source>
</evidence>
<dbReference type="AlphaFoldDB" id="A0A560BW81"/>
<feature type="signal peptide" evidence="2">
    <location>
        <begin position="1"/>
        <end position="21"/>
    </location>
</feature>
<proteinExistence type="predicted"/>
<protein>
    <submittedName>
        <fullName evidence="3">Uncharacterized protein</fullName>
    </submittedName>
</protein>
<name>A0A560BW81_AZOBR</name>
<accession>A0A560BW81</accession>
<gene>
    <name evidence="3" type="ORF">FBZ83_11712</name>
</gene>
<sequence length="276" mass="30300">MRLLALSVALMTLCTPKLLCAQSEETTDKISRGIMVIREFCGTQGNKSSQREFVGKLEGGITLRKIPGISGGGDLKYTDQEAEGLAGALFKELTDNATSLSKTQIECMSPFISRILDAILGPASRSDPPPEKDLSSYEVPNKEALCKRMNEVVISYRSSFRTIMMGEGNFPGQYKSKVILPNTQWCAVFTHPFRYYSCSIFYNEKNNHNAELKEKAYRKAVGECLGKNWASSDIVSNGNGGRSGAFQGNGNDPKVEIRSSKDKDGNDLVIYVQPPG</sequence>
<feature type="chain" id="PRO_5021772256" evidence="2">
    <location>
        <begin position="22"/>
        <end position="276"/>
    </location>
</feature>